<evidence type="ECO:0000256" key="9">
    <source>
        <dbReference type="RuleBase" id="RU000556"/>
    </source>
</evidence>
<dbReference type="GO" id="GO:0032784">
    <property type="term" value="P:regulation of DNA-templated transcription elongation"/>
    <property type="evidence" value="ECO:0007669"/>
    <property type="project" value="UniProtKB-UniRule"/>
</dbReference>
<dbReference type="HAMAP" id="MF_00105">
    <property type="entry name" value="GreA_GreB"/>
    <property type="match status" value="1"/>
</dbReference>
<dbReference type="PROSITE" id="PS00829">
    <property type="entry name" value="GREAB_1"/>
    <property type="match status" value="1"/>
</dbReference>
<evidence type="ECO:0000313" key="12">
    <source>
        <dbReference type="EMBL" id="HED09431.1"/>
    </source>
</evidence>
<organism evidence="12">
    <name type="scientific">Caldithrix abyssi</name>
    <dbReference type="NCBI Taxonomy" id="187145"/>
    <lineage>
        <taxon>Bacteria</taxon>
        <taxon>Pseudomonadati</taxon>
        <taxon>Calditrichota</taxon>
        <taxon>Calditrichia</taxon>
        <taxon>Calditrichales</taxon>
        <taxon>Calditrichaceae</taxon>
        <taxon>Caldithrix</taxon>
    </lineage>
</organism>
<dbReference type="FunFam" id="3.10.50.30:FF:000001">
    <property type="entry name" value="Transcription elongation factor GreA"/>
    <property type="match status" value="1"/>
</dbReference>
<keyword evidence="8" id="KW-0175">Coiled coil</keyword>
<dbReference type="InterPro" id="IPR022691">
    <property type="entry name" value="Tscrpt_elong_fac_GreA/B_N"/>
</dbReference>
<keyword evidence="3 8" id="KW-0805">Transcription regulation</keyword>
<dbReference type="PANTHER" id="PTHR30437">
    <property type="entry name" value="TRANSCRIPTION ELONGATION FACTOR GREA"/>
    <property type="match status" value="1"/>
</dbReference>
<dbReference type="PIRSF" id="PIRSF006092">
    <property type="entry name" value="GreA_GreB"/>
    <property type="match status" value="1"/>
</dbReference>
<feature type="domain" description="Transcription elongation factor GreA/GreB N-terminal" evidence="11">
    <location>
        <begin position="4"/>
        <end position="74"/>
    </location>
</feature>
<dbReference type="SUPFAM" id="SSF54534">
    <property type="entry name" value="FKBP-like"/>
    <property type="match status" value="1"/>
</dbReference>
<accession>A0A7V1LK39</accession>
<dbReference type="Pfam" id="PF03449">
    <property type="entry name" value="GreA_GreB_N"/>
    <property type="match status" value="1"/>
</dbReference>
<feature type="coiled-coil region" evidence="8">
    <location>
        <begin position="48"/>
        <end position="75"/>
    </location>
</feature>
<evidence type="ECO:0000256" key="5">
    <source>
        <dbReference type="ARBA" id="ARBA00023163"/>
    </source>
</evidence>
<dbReference type="GO" id="GO:0003746">
    <property type="term" value="F:translation elongation factor activity"/>
    <property type="evidence" value="ECO:0007669"/>
    <property type="project" value="UniProtKB-KW"/>
</dbReference>
<keyword evidence="12" id="KW-0251">Elongation factor</keyword>
<evidence type="ECO:0000256" key="3">
    <source>
        <dbReference type="ARBA" id="ARBA00023015"/>
    </source>
</evidence>
<dbReference type="InterPro" id="IPR028624">
    <property type="entry name" value="Tscrpt_elong_fac_GreA/B"/>
</dbReference>
<dbReference type="GO" id="GO:0003677">
    <property type="term" value="F:DNA binding"/>
    <property type="evidence" value="ECO:0007669"/>
    <property type="project" value="UniProtKB-UniRule"/>
</dbReference>
<evidence type="ECO:0000256" key="2">
    <source>
        <dbReference type="ARBA" id="ARBA00013729"/>
    </source>
</evidence>
<dbReference type="SUPFAM" id="SSF46557">
    <property type="entry name" value="GreA transcript cleavage protein, N-terminal domain"/>
    <property type="match status" value="1"/>
</dbReference>
<dbReference type="InterPro" id="IPR036953">
    <property type="entry name" value="GreA/GreB_C_sf"/>
</dbReference>
<dbReference type="NCBIfam" id="TIGR01462">
    <property type="entry name" value="greA"/>
    <property type="match status" value="1"/>
</dbReference>
<sequence>MEFVYLTQEGYDKLKEELHELKYRTRPEISQKVATARDHGDLKENAEYHAAREELSMCETKIQKLEDRMARARVINEKEVTTEQASILTTVKVKDIKRKKEYKYTLVSVEEADIKSGKISIASPVGKGLLGKKVGEIAEIKVPAGIIKYEILDISFSL</sequence>
<evidence type="ECO:0000256" key="4">
    <source>
        <dbReference type="ARBA" id="ARBA00023125"/>
    </source>
</evidence>
<dbReference type="InterPro" id="IPR001437">
    <property type="entry name" value="Tscrpt_elong_fac_GreA/B_C"/>
</dbReference>
<evidence type="ECO:0000256" key="1">
    <source>
        <dbReference type="ARBA" id="ARBA00008213"/>
    </source>
</evidence>
<dbReference type="InterPro" id="IPR036805">
    <property type="entry name" value="Tscrpt_elong_fac_GreA/B_N_sf"/>
</dbReference>
<dbReference type="Proteomes" id="UP000886005">
    <property type="component" value="Unassembled WGS sequence"/>
</dbReference>
<evidence type="ECO:0000259" key="11">
    <source>
        <dbReference type="Pfam" id="PF03449"/>
    </source>
</evidence>
<keyword evidence="12" id="KW-0648">Protein biosynthesis</keyword>
<keyword evidence="4 8" id="KW-0238">DNA-binding</keyword>
<comment type="similarity">
    <text evidence="1 8 9">Belongs to the GreA/GreB family.</text>
</comment>
<dbReference type="Gene3D" id="3.10.50.30">
    <property type="entry name" value="Transcription elongation factor, GreA/GreB, C-terminal domain"/>
    <property type="match status" value="1"/>
</dbReference>
<feature type="domain" description="Transcription elongation factor GreA/GreB C-terminal" evidence="10">
    <location>
        <begin position="83"/>
        <end position="155"/>
    </location>
</feature>
<gene>
    <name evidence="8 12" type="primary">greA</name>
    <name evidence="12" type="ORF">ENJ10_01975</name>
</gene>
<dbReference type="EMBL" id="DRLD01000055">
    <property type="protein sequence ID" value="HED09431.1"/>
    <property type="molecule type" value="Genomic_DNA"/>
</dbReference>
<protein>
    <recommendedName>
        <fullName evidence="2 8">Transcription elongation factor GreA</fullName>
    </recommendedName>
    <alternativeName>
        <fullName evidence="7 8">Transcript cleavage factor GreA</fullName>
    </alternativeName>
</protein>
<dbReference type="Gene3D" id="1.10.287.180">
    <property type="entry name" value="Transcription elongation factor, GreA/GreB, N-terminal domain"/>
    <property type="match status" value="1"/>
</dbReference>
<dbReference type="NCBIfam" id="NF001261">
    <property type="entry name" value="PRK00226.1-2"/>
    <property type="match status" value="1"/>
</dbReference>
<reference evidence="12" key="1">
    <citation type="journal article" date="2020" name="mSystems">
        <title>Genome- and Community-Level Interaction Insights into Carbon Utilization and Element Cycling Functions of Hydrothermarchaeota in Hydrothermal Sediment.</title>
        <authorList>
            <person name="Zhou Z."/>
            <person name="Liu Y."/>
            <person name="Xu W."/>
            <person name="Pan J."/>
            <person name="Luo Z.H."/>
            <person name="Li M."/>
        </authorList>
    </citation>
    <scope>NUCLEOTIDE SEQUENCE [LARGE SCALE GENOMIC DNA]</scope>
    <source>
        <strain evidence="12">HyVt-456</strain>
    </source>
</reference>
<name>A0A7V1LK39_CALAY</name>
<dbReference type="GO" id="GO:0070063">
    <property type="term" value="F:RNA polymerase binding"/>
    <property type="evidence" value="ECO:0007669"/>
    <property type="project" value="InterPro"/>
</dbReference>
<dbReference type="InterPro" id="IPR023459">
    <property type="entry name" value="Tscrpt_elong_fac_GreA/B_fam"/>
</dbReference>
<dbReference type="PANTHER" id="PTHR30437:SF4">
    <property type="entry name" value="TRANSCRIPTION ELONGATION FACTOR GREA"/>
    <property type="match status" value="1"/>
</dbReference>
<dbReference type="GO" id="GO:0006354">
    <property type="term" value="P:DNA-templated transcription elongation"/>
    <property type="evidence" value="ECO:0007669"/>
    <property type="project" value="TreeGrafter"/>
</dbReference>
<comment type="function">
    <text evidence="6 8 9">Necessary for efficient RNA polymerase transcription elongation past template-encoded arresting sites. The arresting sites in DNA have the property of trapping a certain fraction of elongating RNA polymerases that pass through, resulting in locked ternary complexes. Cleavage of the nascent transcript by cleavage factors such as GreA or GreB allows the resumption of elongation from the new 3'terminus. GreA releases sequences of 2 to 3 nucleotides.</text>
</comment>
<dbReference type="AlphaFoldDB" id="A0A7V1LK39"/>
<keyword evidence="5 8" id="KW-0804">Transcription</keyword>
<comment type="caution">
    <text evidence="12">The sequence shown here is derived from an EMBL/GenBank/DDBJ whole genome shotgun (WGS) entry which is preliminary data.</text>
</comment>
<dbReference type="PROSITE" id="PS00830">
    <property type="entry name" value="GREAB_2"/>
    <property type="match status" value="1"/>
</dbReference>
<dbReference type="InterPro" id="IPR018151">
    <property type="entry name" value="TF_GreA/GreB_CS"/>
</dbReference>
<dbReference type="Pfam" id="PF01272">
    <property type="entry name" value="GreA_GreB"/>
    <property type="match status" value="1"/>
</dbReference>
<evidence type="ECO:0000256" key="7">
    <source>
        <dbReference type="ARBA" id="ARBA00030776"/>
    </source>
</evidence>
<evidence type="ECO:0000259" key="10">
    <source>
        <dbReference type="Pfam" id="PF01272"/>
    </source>
</evidence>
<dbReference type="InterPro" id="IPR006359">
    <property type="entry name" value="Tscrpt_elong_fac_GreA"/>
</dbReference>
<dbReference type="NCBIfam" id="NF001263">
    <property type="entry name" value="PRK00226.1-4"/>
    <property type="match status" value="1"/>
</dbReference>
<proteinExistence type="inferred from homology"/>
<dbReference type="FunFam" id="1.10.287.180:FF:000001">
    <property type="entry name" value="Transcription elongation factor GreA"/>
    <property type="match status" value="1"/>
</dbReference>
<evidence type="ECO:0000256" key="6">
    <source>
        <dbReference type="ARBA" id="ARBA00024916"/>
    </source>
</evidence>
<evidence type="ECO:0000256" key="8">
    <source>
        <dbReference type="HAMAP-Rule" id="MF_00105"/>
    </source>
</evidence>